<keyword evidence="2" id="KW-1185">Reference proteome</keyword>
<dbReference type="AlphaFoldDB" id="A0AAV1IDV4"/>
<accession>A0AAV1IDV4</accession>
<gene>
    <name evidence="1" type="ORF">CVIRNUC_007596</name>
</gene>
<proteinExistence type="predicted"/>
<evidence type="ECO:0000313" key="1">
    <source>
        <dbReference type="EMBL" id="CAK0784392.1"/>
    </source>
</evidence>
<dbReference type="EMBL" id="CAUYUE010000010">
    <property type="protein sequence ID" value="CAK0784392.1"/>
    <property type="molecule type" value="Genomic_DNA"/>
</dbReference>
<organism evidence="1 2">
    <name type="scientific">Coccomyxa viridis</name>
    <dbReference type="NCBI Taxonomy" id="1274662"/>
    <lineage>
        <taxon>Eukaryota</taxon>
        <taxon>Viridiplantae</taxon>
        <taxon>Chlorophyta</taxon>
        <taxon>core chlorophytes</taxon>
        <taxon>Trebouxiophyceae</taxon>
        <taxon>Trebouxiophyceae incertae sedis</taxon>
        <taxon>Coccomyxaceae</taxon>
        <taxon>Coccomyxa</taxon>
    </lineage>
</organism>
<name>A0AAV1IDV4_9CHLO</name>
<protein>
    <submittedName>
        <fullName evidence="1">Uncharacterized protein</fullName>
    </submittedName>
</protein>
<comment type="caution">
    <text evidence="1">The sequence shown here is derived from an EMBL/GenBank/DDBJ whole genome shotgun (WGS) entry which is preliminary data.</text>
</comment>
<evidence type="ECO:0000313" key="2">
    <source>
        <dbReference type="Proteomes" id="UP001314263"/>
    </source>
</evidence>
<dbReference type="Proteomes" id="UP001314263">
    <property type="component" value="Unassembled WGS sequence"/>
</dbReference>
<sequence length="138" mass="14711">MMRSLDSMATSSTTSGSTCSRFSFRPAAAVPQARAVASPGQQDCQSRRRATAKSAVAMDSAVLSCPWPRTLEYSSAVQPQGQGIIAGLKQLWAKPGPLPQEVQSLAGGFTDAPNACAVQQEDTSKGIVSWWRYQGFKL</sequence>
<reference evidence="1 2" key="1">
    <citation type="submission" date="2023-10" db="EMBL/GenBank/DDBJ databases">
        <authorList>
            <person name="Maclean D."/>
            <person name="Macfadyen A."/>
        </authorList>
    </citation>
    <scope>NUCLEOTIDE SEQUENCE [LARGE SCALE GENOMIC DNA]</scope>
</reference>